<feature type="region of interest" description="Disordered" evidence="1">
    <location>
        <begin position="169"/>
        <end position="215"/>
    </location>
</feature>
<feature type="region of interest" description="Disordered" evidence="1">
    <location>
        <begin position="228"/>
        <end position="305"/>
    </location>
</feature>
<feature type="region of interest" description="Disordered" evidence="1">
    <location>
        <begin position="30"/>
        <end position="62"/>
    </location>
</feature>
<organism evidence="2 3">
    <name type="scientific">Diplogelasinospora grovesii</name>
    <dbReference type="NCBI Taxonomy" id="303347"/>
    <lineage>
        <taxon>Eukaryota</taxon>
        <taxon>Fungi</taxon>
        <taxon>Dikarya</taxon>
        <taxon>Ascomycota</taxon>
        <taxon>Pezizomycotina</taxon>
        <taxon>Sordariomycetes</taxon>
        <taxon>Sordariomycetidae</taxon>
        <taxon>Sordariales</taxon>
        <taxon>Diplogelasinosporaceae</taxon>
        <taxon>Diplogelasinospora</taxon>
    </lineage>
</organism>
<comment type="caution">
    <text evidence="2">The sequence shown here is derived from an EMBL/GenBank/DDBJ whole genome shotgun (WGS) entry which is preliminary data.</text>
</comment>
<reference evidence="3" key="1">
    <citation type="journal article" date="2023" name="Mol. Phylogenet. Evol.">
        <title>Genome-scale phylogeny and comparative genomics of the fungal order Sordariales.</title>
        <authorList>
            <person name="Hensen N."/>
            <person name="Bonometti L."/>
            <person name="Westerberg I."/>
            <person name="Brannstrom I.O."/>
            <person name="Guillou S."/>
            <person name="Cros-Aarteil S."/>
            <person name="Calhoun S."/>
            <person name="Haridas S."/>
            <person name="Kuo A."/>
            <person name="Mondo S."/>
            <person name="Pangilinan J."/>
            <person name="Riley R."/>
            <person name="LaButti K."/>
            <person name="Andreopoulos B."/>
            <person name="Lipzen A."/>
            <person name="Chen C."/>
            <person name="Yan M."/>
            <person name="Daum C."/>
            <person name="Ng V."/>
            <person name="Clum A."/>
            <person name="Steindorff A."/>
            <person name="Ohm R.A."/>
            <person name="Martin F."/>
            <person name="Silar P."/>
            <person name="Natvig D.O."/>
            <person name="Lalanne C."/>
            <person name="Gautier V."/>
            <person name="Ament-Velasquez S.L."/>
            <person name="Kruys A."/>
            <person name="Hutchinson M.I."/>
            <person name="Powell A.J."/>
            <person name="Barry K."/>
            <person name="Miller A.N."/>
            <person name="Grigoriev I.V."/>
            <person name="Debuchy R."/>
            <person name="Gladieux P."/>
            <person name="Hiltunen Thoren M."/>
            <person name="Johannesson H."/>
        </authorList>
    </citation>
    <scope>NUCLEOTIDE SEQUENCE [LARGE SCALE GENOMIC DNA]</scope>
    <source>
        <strain evidence="3">CBS 340.73</strain>
    </source>
</reference>
<feature type="compositionally biased region" description="Polar residues" evidence="1">
    <location>
        <begin position="88"/>
        <end position="98"/>
    </location>
</feature>
<protein>
    <submittedName>
        <fullName evidence="2">Uncharacterized protein</fullName>
    </submittedName>
</protein>
<feature type="compositionally biased region" description="Low complexity" evidence="1">
    <location>
        <begin position="200"/>
        <end position="213"/>
    </location>
</feature>
<feature type="compositionally biased region" description="Basic and acidic residues" evidence="1">
    <location>
        <begin position="99"/>
        <end position="108"/>
    </location>
</feature>
<gene>
    <name evidence="2" type="ORF">QBC46DRAFT_344437</name>
</gene>
<feature type="compositionally biased region" description="Polar residues" evidence="1">
    <location>
        <begin position="241"/>
        <end position="254"/>
    </location>
</feature>
<evidence type="ECO:0000313" key="2">
    <source>
        <dbReference type="EMBL" id="KAK3937590.1"/>
    </source>
</evidence>
<evidence type="ECO:0000313" key="3">
    <source>
        <dbReference type="Proteomes" id="UP001303473"/>
    </source>
</evidence>
<proteinExistence type="predicted"/>
<feature type="compositionally biased region" description="Basic and acidic residues" evidence="1">
    <location>
        <begin position="117"/>
        <end position="128"/>
    </location>
</feature>
<dbReference type="EMBL" id="MU853850">
    <property type="protein sequence ID" value="KAK3937590.1"/>
    <property type="molecule type" value="Genomic_DNA"/>
</dbReference>
<feature type="compositionally biased region" description="Polar residues" evidence="1">
    <location>
        <begin position="171"/>
        <end position="184"/>
    </location>
</feature>
<accession>A0AAN6N2J0</accession>
<feature type="region of interest" description="Disordered" evidence="1">
    <location>
        <begin position="85"/>
        <end position="143"/>
    </location>
</feature>
<feature type="compositionally biased region" description="Basic and acidic residues" evidence="1">
    <location>
        <begin position="264"/>
        <end position="274"/>
    </location>
</feature>
<dbReference type="Proteomes" id="UP001303473">
    <property type="component" value="Unassembled WGS sequence"/>
</dbReference>
<evidence type="ECO:0000256" key="1">
    <source>
        <dbReference type="SAM" id="MobiDB-lite"/>
    </source>
</evidence>
<dbReference type="AlphaFoldDB" id="A0AAN6N2J0"/>
<name>A0AAN6N2J0_9PEZI</name>
<sequence>MFGKRGVVTKSDIVDTVEVDVEKDEWVIVSKATKDHHHQGGGRANPDGQPDEEKPDQDKESELNEIADLIEKPTLIKGQHWTIRADSIDNQLARTKSSTNEKPDESRRRGSSSIKKPLADKIREDSVRKAGSMPKPASVVKTASATKLPLATKPASLKKLTLVNKPASVTKPVSATKPASVTKTASHKKPALVQVNQPASVTKSSSVTKPSSVNKATVVNKPARIKKPVLASKPALLNKPASVTKSASPKSTISIGAKTTLRISDQKRDTDKKSAPNSMLNSHKRAPADDKPNVVKGPTKRQQEA</sequence>
<keyword evidence="3" id="KW-1185">Reference proteome</keyword>